<dbReference type="EMBL" id="JACJIP010000018">
    <property type="protein sequence ID" value="MBA9086374.1"/>
    <property type="molecule type" value="Genomic_DNA"/>
</dbReference>
<evidence type="ECO:0000256" key="5">
    <source>
        <dbReference type="ARBA" id="ARBA00023163"/>
    </source>
</evidence>
<proteinExistence type="inferred from homology"/>
<dbReference type="Pfam" id="PF04542">
    <property type="entry name" value="Sigma70_r2"/>
    <property type="match status" value="1"/>
</dbReference>
<dbReference type="InterPro" id="IPR013325">
    <property type="entry name" value="RNA_pol_sigma_r2"/>
</dbReference>
<reference evidence="9 10" key="1">
    <citation type="submission" date="2020-08" db="EMBL/GenBank/DDBJ databases">
        <title>Genomic Encyclopedia of Type Strains, Phase III (KMG-III): the genomes of soil and plant-associated and newly described type strains.</title>
        <authorList>
            <person name="Whitman W."/>
        </authorList>
    </citation>
    <scope>NUCLEOTIDE SEQUENCE [LARGE SCALE GENOMIC DNA]</scope>
    <source>
        <strain evidence="9 10">CECT 8693</strain>
    </source>
</reference>
<dbReference type="GO" id="GO:0006950">
    <property type="term" value="P:response to stress"/>
    <property type="evidence" value="ECO:0007669"/>
    <property type="project" value="UniProtKB-ARBA"/>
</dbReference>
<dbReference type="InterPro" id="IPR014284">
    <property type="entry name" value="RNA_pol_sigma-70_dom"/>
</dbReference>
<dbReference type="InterPro" id="IPR013249">
    <property type="entry name" value="RNA_pol_sigma70_r4_t2"/>
</dbReference>
<dbReference type="InterPro" id="IPR013324">
    <property type="entry name" value="RNA_pol_sigma_r3/r4-like"/>
</dbReference>
<evidence type="ECO:0000313" key="10">
    <source>
        <dbReference type="Proteomes" id="UP000567067"/>
    </source>
</evidence>
<evidence type="ECO:0000256" key="1">
    <source>
        <dbReference type="ARBA" id="ARBA00010641"/>
    </source>
</evidence>
<evidence type="ECO:0000256" key="3">
    <source>
        <dbReference type="ARBA" id="ARBA00023082"/>
    </source>
</evidence>
<sequence length="561" mass="64325">MADSNVELQHLSNSELIAMARTGLHSAFNELMLRHRKQAFQWAHQYTDDPYLAEDIVQEALINAFLYLGNLEHIEKFIPWFRKIITNQALMHLRRGGPHGKERPFSSLIQQHSEQNDEYGSPIELLLSKFARQRSEMNDTLNDPAKIWLRQETSNLIHSMLQCLNAKEREIFDAYFFKLYTPQEISTMTSTSSSNVYTILSRSRRKIQQQQFHLNLTTYLQSRASDPVKNSKVILASKSLYFGEIWDTFSLCVLHALQYSQSPFNLPSSSTMAEIMGFTGQAFRLQINQRHLDLFEASAFNWRRTFTKGLLNLGYAARSIGDGQHIPQTSDLLIETFTFIHNTLDQGQPVIVWGYVHPYFALIHGYDDTKKLFHITGLFEQQTMDYRELGLDWGADLFVLSLGTPYPVTAMDSLRGALSMIIMHNEGFEGSIHPDYVQGIAAYDVWITLLSRKDIDPLAHAYQICWTSNTRLFAFQFLESIAERTADYSDSICKLASQAAVYYKHAAETLYHLRKLYPFPAGGDHSCPSTRAKGILLLEQVKSYEQQGLDILKKILNNLSK</sequence>
<dbReference type="Proteomes" id="UP000567067">
    <property type="component" value="Unassembled WGS sequence"/>
</dbReference>
<evidence type="ECO:0000259" key="8">
    <source>
        <dbReference type="Pfam" id="PF08281"/>
    </source>
</evidence>
<feature type="domain" description="RNA polymerase sigma factor 70 region 4 type 2" evidence="8">
    <location>
        <begin position="155"/>
        <end position="207"/>
    </location>
</feature>
<dbReference type="PANTHER" id="PTHR43133">
    <property type="entry name" value="RNA POLYMERASE ECF-TYPE SIGMA FACTO"/>
    <property type="match status" value="1"/>
</dbReference>
<dbReference type="PANTHER" id="PTHR43133:SF8">
    <property type="entry name" value="RNA POLYMERASE SIGMA FACTOR HI_1459-RELATED"/>
    <property type="match status" value="1"/>
</dbReference>
<dbReference type="InterPro" id="IPR039425">
    <property type="entry name" value="RNA_pol_sigma-70-like"/>
</dbReference>
<evidence type="ECO:0000259" key="7">
    <source>
        <dbReference type="Pfam" id="PF04542"/>
    </source>
</evidence>
<keyword evidence="10" id="KW-1185">Reference proteome</keyword>
<dbReference type="Pfam" id="PF08281">
    <property type="entry name" value="Sigma70_r4_2"/>
    <property type="match status" value="1"/>
</dbReference>
<protein>
    <recommendedName>
        <fullName evidence="6">RNA polymerase sigma factor</fullName>
    </recommendedName>
</protein>
<keyword evidence="5 6" id="KW-0804">Transcription</keyword>
<gene>
    <name evidence="9" type="ORF">FHR92_002852</name>
</gene>
<dbReference type="AlphaFoldDB" id="A0A7W3XSA8"/>
<accession>A0A7W3XSA8</accession>
<dbReference type="SUPFAM" id="SSF88659">
    <property type="entry name" value="Sigma3 and sigma4 domains of RNA polymerase sigma factors"/>
    <property type="match status" value="1"/>
</dbReference>
<dbReference type="GO" id="GO:0006352">
    <property type="term" value="P:DNA-templated transcription initiation"/>
    <property type="evidence" value="ECO:0007669"/>
    <property type="project" value="InterPro"/>
</dbReference>
<dbReference type="Gene3D" id="1.10.10.10">
    <property type="entry name" value="Winged helix-like DNA-binding domain superfamily/Winged helix DNA-binding domain"/>
    <property type="match status" value="1"/>
</dbReference>
<dbReference type="NCBIfam" id="TIGR02937">
    <property type="entry name" value="sigma70-ECF"/>
    <property type="match status" value="1"/>
</dbReference>
<dbReference type="PROSITE" id="PS01063">
    <property type="entry name" value="SIGMA70_ECF"/>
    <property type="match status" value="1"/>
</dbReference>
<evidence type="ECO:0000256" key="4">
    <source>
        <dbReference type="ARBA" id="ARBA00023125"/>
    </source>
</evidence>
<dbReference type="InterPro" id="IPR036388">
    <property type="entry name" value="WH-like_DNA-bd_sf"/>
</dbReference>
<evidence type="ECO:0000313" key="9">
    <source>
        <dbReference type="EMBL" id="MBA9086374.1"/>
    </source>
</evidence>
<dbReference type="GO" id="GO:0016987">
    <property type="term" value="F:sigma factor activity"/>
    <property type="evidence" value="ECO:0007669"/>
    <property type="project" value="UniProtKB-KW"/>
</dbReference>
<dbReference type="GO" id="GO:0003677">
    <property type="term" value="F:DNA binding"/>
    <property type="evidence" value="ECO:0007669"/>
    <property type="project" value="UniProtKB-KW"/>
</dbReference>
<comment type="caution">
    <text evidence="9">The sequence shown here is derived from an EMBL/GenBank/DDBJ whole genome shotgun (WGS) entry which is preliminary data.</text>
</comment>
<dbReference type="Gene3D" id="1.10.1740.10">
    <property type="match status" value="1"/>
</dbReference>
<name>A0A7W3XSA8_9BACL</name>
<comment type="similarity">
    <text evidence="1 6">Belongs to the sigma-70 factor family. ECF subfamily.</text>
</comment>
<dbReference type="InterPro" id="IPR007627">
    <property type="entry name" value="RNA_pol_sigma70_r2"/>
</dbReference>
<organism evidence="9 10">
    <name type="scientific">Fontibacillus solani</name>
    <dbReference type="NCBI Taxonomy" id="1572857"/>
    <lineage>
        <taxon>Bacteria</taxon>
        <taxon>Bacillati</taxon>
        <taxon>Bacillota</taxon>
        <taxon>Bacilli</taxon>
        <taxon>Bacillales</taxon>
        <taxon>Paenibacillaceae</taxon>
        <taxon>Fontibacillus</taxon>
    </lineage>
</organism>
<keyword evidence="2 6" id="KW-0805">Transcription regulation</keyword>
<evidence type="ECO:0000256" key="2">
    <source>
        <dbReference type="ARBA" id="ARBA00023015"/>
    </source>
</evidence>
<keyword evidence="3 6" id="KW-0731">Sigma factor</keyword>
<dbReference type="InterPro" id="IPR000838">
    <property type="entry name" value="RNA_pol_sigma70_ECF_CS"/>
</dbReference>
<dbReference type="SUPFAM" id="SSF88946">
    <property type="entry name" value="Sigma2 domain of RNA polymerase sigma factors"/>
    <property type="match status" value="1"/>
</dbReference>
<evidence type="ECO:0000256" key="6">
    <source>
        <dbReference type="RuleBase" id="RU000716"/>
    </source>
</evidence>
<dbReference type="RefSeq" id="WP_182536463.1">
    <property type="nucleotide sequence ID" value="NZ_JACJIP010000018.1"/>
</dbReference>
<keyword evidence="4 6" id="KW-0238">DNA-binding</keyword>
<feature type="domain" description="RNA polymerase sigma-70 region 2" evidence="7">
    <location>
        <begin position="32"/>
        <end position="95"/>
    </location>
</feature>